<dbReference type="EMBL" id="RZNJ01000005">
    <property type="protein sequence ID" value="RUT29466.1"/>
    <property type="molecule type" value="Genomic_DNA"/>
</dbReference>
<dbReference type="AlphaFoldDB" id="A0A433X5U5"/>
<proteinExistence type="inferred from homology"/>
<dbReference type="InterPro" id="IPR029063">
    <property type="entry name" value="SAM-dependent_MTases_sf"/>
</dbReference>
<dbReference type="Pfam" id="PF17827">
    <property type="entry name" value="PrmC_N"/>
    <property type="match status" value="1"/>
</dbReference>
<dbReference type="NCBIfam" id="TIGR03534">
    <property type="entry name" value="RF_mod_PrmC"/>
    <property type="match status" value="1"/>
</dbReference>
<dbReference type="NCBIfam" id="TIGR00536">
    <property type="entry name" value="hemK_fam"/>
    <property type="match status" value="1"/>
</dbReference>
<comment type="similarity">
    <text evidence="5">Belongs to the protein N5-glutamine methyltransferase family. PrmC subfamily.</text>
</comment>
<keyword evidence="3 5" id="KW-0949">S-adenosyl-L-methionine</keyword>
<feature type="binding site" evidence="5">
    <location>
        <begin position="120"/>
        <end position="124"/>
    </location>
    <ligand>
        <name>S-adenosyl-L-methionine</name>
        <dbReference type="ChEBI" id="CHEBI:59789"/>
    </ligand>
</feature>
<dbReference type="Gene3D" id="1.10.8.10">
    <property type="entry name" value="DNA helicase RuvA subunit, C-terminal domain"/>
    <property type="match status" value="1"/>
</dbReference>
<evidence type="ECO:0000256" key="4">
    <source>
        <dbReference type="ARBA" id="ARBA00048391"/>
    </source>
</evidence>
<dbReference type="PANTHER" id="PTHR18895">
    <property type="entry name" value="HEMK METHYLTRANSFERASE"/>
    <property type="match status" value="1"/>
</dbReference>
<keyword evidence="1 5" id="KW-0489">Methyltransferase</keyword>
<accession>A0A433X5U5</accession>
<dbReference type="EC" id="2.1.1.297" evidence="5"/>
<gene>
    <name evidence="5 8" type="primary">prmC</name>
    <name evidence="8" type="ORF">EMQ25_15275</name>
</gene>
<dbReference type="InterPro" id="IPR050320">
    <property type="entry name" value="N5-glutamine_MTase"/>
</dbReference>
<dbReference type="OrthoDB" id="9800643at2"/>
<dbReference type="PROSITE" id="PS00092">
    <property type="entry name" value="N6_MTASE"/>
    <property type="match status" value="1"/>
</dbReference>
<protein>
    <recommendedName>
        <fullName evidence="5">Release factor glutamine methyltransferase</fullName>
        <shortName evidence="5">RF MTase</shortName>
        <ecNumber evidence="5">2.1.1.297</ecNumber>
    </recommendedName>
    <alternativeName>
        <fullName evidence="5">N5-glutamine methyltransferase PrmC</fullName>
    </alternativeName>
    <alternativeName>
        <fullName evidence="5">Protein-(glutamine-N5) MTase PrmC</fullName>
    </alternativeName>
    <alternativeName>
        <fullName evidence="5">Protein-glutamine N-methyltransferase PrmC</fullName>
    </alternativeName>
</protein>
<comment type="caution">
    <text evidence="8">The sequence shown here is derived from an EMBL/GenBank/DDBJ whole genome shotgun (WGS) entry which is preliminary data.</text>
</comment>
<sequence length="282" mass="29520">MPVGRAWRAVRDRFRAAGLPTPELDARLLAEKAFGLGRLALVQHEAEIADPAALARLDALAEKRLAGMPVERLLGEKGFYGRSFALSPDTLGPRPETEMLVEIGLGALGGKAAPRILDLGTGSGAIIVSLLAERPDANGVATDLSPGAIEAARANAGRHGVLDRLALRHGSWFAPMAADERFALIVSNPPYIETDAILDLGIEVREHDPLLALDGGPDGLDAYRTILEGARAHLEPGAPLLVEIGSGQGDAVSALFVAAGFAGVAVRKDLAGLDRVVIGHHF</sequence>
<dbReference type="InterPro" id="IPR004556">
    <property type="entry name" value="HemK-like"/>
</dbReference>
<dbReference type="InterPro" id="IPR002052">
    <property type="entry name" value="DNA_methylase_N6_adenine_CS"/>
</dbReference>
<feature type="binding site" evidence="5">
    <location>
        <position position="188"/>
    </location>
    <ligand>
        <name>S-adenosyl-L-methionine</name>
        <dbReference type="ChEBI" id="CHEBI:59789"/>
    </ligand>
</feature>
<dbReference type="Gene3D" id="3.40.50.150">
    <property type="entry name" value="Vaccinia Virus protein VP39"/>
    <property type="match status" value="1"/>
</dbReference>
<keyword evidence="2 5" id="KW-0808">Transferase</keyword>
<evidence type="ECO:0000256" key="1">
    <source>
        <dbReference type="ARBA" id="ARBA00022603"/>
    </source>
</evidence>
<feature type="binding site" evidence="5">
    <location>
        <position position="172"/>
    </location>
    <ligand>
        <name>S-adenosyl-L-methionine</name>
        <dbReference type="ChEBI" id="CHEBI:59789"/>
    </ligand>
</feature>
<dbReference type="PANTHER" id="PTHR18895:SF74">
    <property type="entry name" value="MTRF1L RELEASE FACTOR GLUTAMINE METHYLTRANSFERASE"/>
    <property type="match status" value="1"/>
</dbReference>
<feature type="binding site" evidence="5">
    <location>
        <position position="143"/>
    </location>
    <ligand>
        <name>S-adenosyl-L-methionine</name>
        <dbReference type="ChEBI" id="CHEBI:59789"/>
    </ligand>
</feature>
<evidence type="ECO:0000313" key="9">
    <source>
        <dbReference type="Proteomes" id="UP000281547"/>
    </source>
</evidence>
<dbReference type="CDD" id="cd02440">
    <property type="entry name" value="AdoMet_MTases"/>
    <property type="match status" value="1"/>
</dbReference>
<feature type="domain" description="Methyltransferase small" evidence="6">
    <location>
        <begin position="112"/>
        <end position="195"/>
    </location>
</feature>
<comment type="catalytic activity">
    <reaction evidence="4 5">
        <text>L-glutaminyl-[peptide chain release factor] + S-adenosyl-L-methionine = N(5)-methyl-L-glutaminyl-[peptide chain release factor] + S-adenosyl-L-homocysteine + H(+)</text>
        <dbReference type="Rhea" id="RHEA:42896"/>
        <dbReference type="Rhea" id="RHEA-COMP:10271"/>
        <dbReference type="Rhea" id="RHEA-COMP:10272"/>
        <dbReference type="ChEBI" id="CHEBI:15378"/>
        <dbReference type="ChEBI" id="CHEBI:30011"/>
        <dbReference type="ChEBI" id="CHEBI:57856"/>
        <dbReference type="ChEBI" id="CHEBI:59789"/>
        <dbReference type="ChEBI" id="CHEBI:61891"/>
        <dbReference type="EC" id="2.1.1.297"/>
    </reaction>
</comment>
<dbReference type="InterPro" id="IPR007848">
    <property type="entry name" value="Small_mtfrase_dom"/>
</dbReference>
<evidence type="ECO:0000256" key="5">
    <source>
        <dbReference type="HAMAP-Rule" id="MF_02126"/>
    </source>
</evidence>
<evidence type="ECO:0000259" key="7">
    <source>
        <dbReference type="Pfam" id="PF17827"/>
    </source>
</evidence>
<dbReference type="GO" id="GO:0102559">
    <property type="term" value="F:peptide chain release factor N(5)-glutamine methyltransferase activity"/>
    <property type="evidence" value="ECO:0007669"/>
    <property type="project" value="UniProtKB-EC"/>
</dbReference>
<feature type="binding site" evidence="5">
    <location>
        <begin position="188"/>
        <end position="191"/>
    </location>
    <ligand>
        <name>substrate</name>
    </ligand>
</feature>
<dbReference type="Proteomes" id="UP000281547">
    <property type="component" value="Unassembled WGS sequence"/>
</dbReference>
<name>A0A433X5U5_9HYPH</name>
<comment type="function">
    <text evidence="5">Methylates the class 1 translation termination release factors RF1/PrfA and RF2/PrfB on the glutamine residue of the universally conserved GGQ motif.</text>
</comment>
<evidence type="ECO:0000256" key="3">
    <source>
        <dbReference type="ARBA" id="ARBA00022691"/>
    </source>
</evidence>
<dbReference type="Pfam" id="PF05175">
    <property type="entry name" value="MTS"/>
    <property type="match status" value="1"/>
</dbReference>
<dbReference type="SUPFAM" id="SSF53335">
    <property type="entry name" value="S-adenosyl-L-methionine-dependent methyltransferases"/>
    <property type="match status" value="1"/>
</dbReference>
<evidence type="ECO:0000259" key="6">
    <source>
        <dbReference type="Pfam" id="PF05175"/>
    </source>
</evidence>
<dbReference type="HAMAP" id="MF_02126">
    <property type="entry name" value="RF_methyltr_PrmC"/>
    <property type="match status" value="1"/>
</dbReference>
<dbReference type="InterPro" id="IPR040758">
    <property type="entry name" value="PrmC_N"/>
</dbReference>
<dbReference type="GO" id="GO:0032259">
    <property type="term" value="P:methylation"/>
    <property type="evidence" value="ECO:0007669"/>
    <property type="project" value="UniProtKB-KW"/>
</dbReference>
<organism evidence="8 9">
    <name type="scientific">Arsenicitalea aurantiaca</name>
    <dbReference type="NCBI Taxonomy" id="1783274"/>
    <lineage>
        <taxon>Bacteria</taxon>
        <taxon>Pseudomonadati</taxon>
        <taxon>Pseudomonadota</taxon>
        <taxon>Alphaproteobacteria</taxon>
        <taxon>Hyphomicrobiales</taxon>
        <taxon>Devosiaceae</taxon>
        <taxon>Arsenicitalea</taxon>
    </lineage>
</organism>
<reference evidence="8 9" key="1">
    <citation type="journal article" date="2016" name="Int. J. Syst. Evol. Microbiol.">
        <title>Arsenicitalea aurantiaca gen. nov., sp. nov., a new member of the family Hyphomicrobiaceae, isolated from high-arsenic sediment.</title>
        <authorList>
            <person name="Mu Y."/>
            <person name="Zhou L."/>
            <person name="Zeng X.C."/>
            <person name="Liu L."/>
            <person name="Pan Y."/>
            <person name="Chen X."/>
            <person name="Wang J."/>
            <person name="Li S."/>
            <person name="Li W.J."/>
            <person name="Wang Y."/>
        </authorList>
    </citation>
    <scope>NUCLEOTIDE SEQUENCE [LARGE SCALE GENOMIC DNA]</scope>
    <source>
        <strain evidence="8 9">42-50</strain>
    </source>
</reference>
<keyword evidence="9" id="KW-1185">Reference proteome</keyword>
<evidence type="ECO:0000256" key="2">
    <source>
        <dbReference type="ARBA" id="ARBA00022679"/>
    </source>
</evidence>
<feature type="domain" description="Release factor glutamine methyltransferase N-terminal" evidence="7">
    <location>
        <begin position="6"/>
        <end position="75"/>
    </location>
</feature>
<dbReference type="GO" id="GO:0003676">
    <property type="term" value="F:nucleic acid binding"/>
    <property type="evidence" value="ECO:0007669"/>
    <property type="project" value="InterPro"/>
</dbReference>
<evidence type="ECO:0000313" key="8">
    <source>
        <dbReference type="EMBL" id="RUT29466.1"/>
    </source>
</evidence>
<dbReference type="InterPro" id="IPR019874">
    <property type="entry name" value="RF_methyltr_PrmC"/>
</dbReference>